<organism evidence="1 2">
    <name type="scientific">Ixodes persulcatus</name>
    <name type="common">Taiga tick</name>
    <dbReference type="NCBI Taxonomy" id="34615"/>
    <lineage>
        <taxon>Eukaryota</taxon>
        <taxon>Metazoa</taxon>
        <taxon>Ecdysozoa</taxon>
        <taxon>Arthropoda</taxon>
        <taxon>Chelicerata</taxon>
        <taxon>Arachnida</taxon>
        <taxon>Acari</taxon>
        <taxon>Parasitiformes</taxon>
        <taxon>Ixodida</taxon>
        <taxon>Ixodoidea</taxon>
        <taxon>Ixodidae</taxon>
        <taxon>Ixodinae</taxon>
        <taxon>Ixodes</taxon>
    </lineage>
</organism>
<reference evidence="1 2" key="1">
    <citation type="journal article" date="2020" name="Cell">
        <title>Large-Scale Comparative Analyses of Tick Genomes Elucidate Their Genetic Diversity and Vector Capacities.</title>
        <authorList>
            <consortium name="Tick Genome and Microbiome Consortium (TIGMIC)"/>
            <person name="Jia N."/>
            <person name="Wang J."/>
            <person name="Shi W."/>
            <person name="Du L."/>
            <person name="Sun Y."/>
            <person name="Zhan W."/>
            <person name="Jiang J.F."/>
            <person name="Wang Q."/>
            <person name="Zhang B."/>
            <person name="Ji P."/>
            <person name="Bell-Sakyi L."/>
            <person name="Cui X.M."/>
            <person name="Yuan T.T."/>
            <person name="Jiang B.G."/>
            <person name="Yang W.F."/>
            <person name="Lam T.T."/>
            <person name="Chang Q.C."/>
            <person name="Ding S.J."/>
            <person name="Wang X.J."/>
            <person name="Zhu J.G."/>
            <person name="Ruan X.D."/>
            <person name="Zhao L."/>
            <person name="Wei J.T."/>
            <person name="Ye R.Z."/>
            <person name="Que T.C."/>
            <person name="Du C.H."/>
            <person name="Zhou Y.H."/>
            <person name="Cheng J.X."/>
            <person name="Dai P.F."/>
            <person name="Guo W.B."/>
            <person name="Han X.H."/>
            <person name="Huang E.J."/>
            <person name="Li L.F."/>
            <person name="Wei W."/>
            <person name="Gao Y.C."/>
            <person name="Liu J.Z."/>
            <person name="Shao H.Z."/>
            <person name="Wang X."/>
            <person name="Wang C.C."/>
            <person name="Yang T.C."/>
            <person name="Huo Q.B."/>
            <person name="Li W."/>
            <person name="Chen H.Y."/>
            <person name="Chen S.E."/>
            <person name="Zhou L.G."/>
            <person name="Ni X.B."/>
            <person name="Tian J.H."/>
            <person name="Sheng Y."/>
            <person name="Liu T."/>
            <person name="Pan Y.S."/>
            <person name="Xia L.Y."/>
            <person name="Li J."/>
            <person name="Zhao F."/>
            <person name="Cao W.C."/>
        </authorList>
    </citation>
    <scope>NUCLEOTIDE SEQUENCE [LARGE SCALE GENOMIC DNA]</scope>
    <source>
        <strain evidence="1">Iper-2018</strain>
    </source>
</reference>
<keyword evidence="2" id="KW-1185">Reference proteome</keyword>
<gene>
    <name evidence="1" type="ORF">HPB47_023933</name>
</gene>
<dbReference type="Proteomes" id="UP000805193">
    <property type="component" value="Unassembled WGS sequence"/>
</dbReference>
<proteinExistence type="predicted"/>
<evidence type="ECO:0000313" key="1">
    <source>
        <dbReference type="EMBL" id="KAG0429126.1"/>
    </source>
</evidence>
<evidence type="ECO:0000313" key="2">
    <source>
        <dbReference type="Proteomes" id="UP000805193"/>
    </source>
</evidence>
<protein>
    <submittedName>
        <fullName evidence="1">Uncharacterized protein</fullName>
    </submittedName>
</protein>
<dbReference type="EMBL" id="JABSTQ010009443">
    <property type="protein sequence ID" value="KAG0429126.1"/>
    <property type="molecule type" value="Genomic_DNA"/>
</dbReference>
<accession>A0AC60Q8N0</accession>
<comment type="caution">
    <text evidence="1">The sequence shown here is derived from an EMBL/GenBank/DDBJ whole genome shotgun (WGS) entry which is preliminary data.</text>
</comment>
<sequence>MAAEIKPIGSSDAQVGNSKKPQLINKLVGHQEAVNVAVIIPGEDGVISISDDRTVRVWLRRDTGQYWPSICHNMPSAASSMDYNSETRRLFIGMDNGSISEFLVADDFNKMTHQRNYLAHQGKVVGIVFSLIAEWVLSVARDKYFQWHCSETGRRLGGFQCNAWCTALQFDAQSKHAFIADYSGHITMVKVEETGYKPVTTLKGHSGKTLISASEDSTLVFWNMTTKRIETPEWGESDTCQRCSRPFFWNIKAMMDQKTIGIRQHHCRKCGKAVCDKCSSNRSRIPIMGYEFDVRVCDECHVIITDDDRVSMATFHEARHPVVHMHLDVTRGHLLTTGSDRVIKIWDISHML</sequence>
<name>A0AC60Q8N0_IXOPE</name>